<evidence type="ECO:0000256" key="4">
    <source>
        <dbReference type="ARBA" id="ARBA00022692"/>
    </source>
</evidence>
<dbReference type="GO" id="GO:0006636">
    <property type="term" value="P:unsaturated fatty acid biosynthetic process"/>
    <property type="evidence" value="ECO:0007669"/>
    <property type="project" value="UniProtKB-UniRule"/>
</dbReference>
<evidence type="ECO:0000256" key="2">
    <source>
        <dbReference type="ARBA" id="ARBA00009295"/>
    </source>
</evidence>
<comment type="subcellular location">
    <subcellularLocation>
        <location evidence="1">Membrane</location>
        <topology evidence="1">Multi-pass membrane protein</topology>
    </subcellularLocation>
</comment>
<keyword evidence="3 13" id="KW-0444">Lipid biosynthesis</keyword>
<reference evidence="16" key="1">
    <citation type="submission" date="2019-04" db="EMBL/GenBank/DDBJ databases">
        <title>Friends and foes A comparative genomics study of 23 Aspergillus species from section Flavi.</title>
        <authorList>
            <consortium name="DOE Joint Genome Institute"/>
            <person name="Kjaerbolling I."/>
            <person name="Vesth T."/>
            <person name="Frisvad J.C."/>
            <person name="Nybo J.L."/>
            <person name="Theobald S."/>
            <person name="Kildgaard S."/>
            <person name="Isbrandt T."/>
            <person name="Kuo A."/>
            <person name="Sato A."/>
            <person name="Lyhne E.K."/>
            <person name="Kogle M.E."/>
            <person name="Wiebenga A."/>
            <person name="Kun R.S."/>
            <person name="Lubbers R.J."/>
            <person name="Makela M.R."/>
            <person name="Barry K."/>
            <person name="Chovatia M."/>
            <person name="Clum A."/>
            <person name="Daum C."/>
            <person name="Haridas S."/>
            <person name="He G."/>
            <person name="LaButti K."/>
            <person name="Lipzen A."/>
            <person name="Mondo S."/>
            <person name="Riley R."/>
            <person name="Salamov A."/>
            <person name="Simmons B.A."/>
            <person name="Magnuson J.K."/>
            <person name="Henrissat B."/>
            <person name="Mortensen U.H."/>
            <person name="Larsen T.O."/>
            <person name="Devries R.P."/>
            <person name="Grigoriev I.V."/>
            <person name="Machida M."/>
            <person name="Baker S.E."/>
            <person name="Andersen M.R."/>
        </authorList>
    </citation>
    <scope>NUCLEOTIDE SEQUENCE</scope>
    <source>
        <strain evidence="16">CBS 117612</strain>
    </source>
</reference>
<evidence type="ECO:0000256" key="11">
    <source>
        <dbReference type="ARBA" id="ARBA00023136"/>
    </source>
</evidence>
<keyword evidence="6 13" id="KW-0276">Fatty acid metabolism</keyword>
<comment type="catalytic activity">
    <reaction evidence="13">
        <text>octadecanoyl-CoA + 2 Fe(II)-[cytochrome b5] + O2 + 2 H(+) = (9Z)-octadecenoyl-CoA + 2 Fe(III)-[cytochrome b5] + 2 H2O</text>
        <dbReference type="Rhea" id="RHEA:19721"/>
        <dbReference type="Rhea" id="RHEA-COMP:10438"/>
        <dbReference type="Rhea" id="RHEA-COMP:10439"/>
        <dbReference type="ChEBI" id="CHEBI:15377"/>
        <dbReference type="ChEBI" id="CHEBI:15378"/>
        <dbReference type="ChEBI" id="CHEBI:15379"/>
        <dbReference type="ChEBI" id="CHEBI:29033"/>
        <dbReference type="ChEBI" id="CHEBI:29034"/>
        <dbReference type="ChEBI" id="CHEBI:57387"/>
        <dbReference type="ChEBI" id="CHEBI:57394"/>
        <dbReference type="EC" id="1.14.19.1"/>
    </reaction>
</comment>
<dbReference type="PROSITE" id="PS50255">
    <property type="entry name" value="CYTOCHROME_B5_2"/>
    <property type="match status" value="1"/>
</dbReference>
<gene>
    <name evidence="16" type="ORF">BDV24DRAFT_153971</name>
</gene>
<evidence type="ECO:0000256" key="5">
    <source>
        <dbReference type="ARBA" id="ARBA00022723"/>
    </source>
</evidence>
<dbReference type="PANTHER" id="PTHR11351:SF31">
    <property type="entry name" value="DESATURASE 1, ISOFORM A-RELATED"/>
    <property type="match status" value="1"/>
</dbReference>
<dbReference type="OrthoDB" id="10260134at2759"/>
<evidence type="ECO:0000256" key="3">
    <source>
        <dbReference type="ARBA" id="ARBA00022516"/>
    </source>
</evidence>
<dbReference type="PRINTS" id="PR00075">
    <property type="entry name" value="FACDDSATRASE"/>
</dbReference>
<dbReference type="InterPro" id="IPR001199">
    <property type="entry name" value="Cyt_B5-like_heme/steroid-bd"/>
</dbReference>
<keyword evidence="8 13" id="KW-0560">Oxidoreductase</keyword>
<feature type="transmembrane region" description="Helical" evidence="14">
    <location>
        <begin position="206"/>
        <end position="225"/>
    </location>
</feature>
<comment type="similarity">
    <text evidence="2 13">Belongs to the fatty acid desaturase type 1 family.</text>
</comment>
<dbReference type="InterPro" id="IPR036400">
    <property type="entry name" value="Cyt_B5-like_heme/steroid_sf"/>
</dbReference>
<evidence type="ECO:0000313" key="16">
    <source>
        <dbReference type="EMBL" id="KAE8337956.1"/>
    </source>
</evidence>
<evidence type="ECO:0000256" key="9">
    <source>
        <dbReference type="ARBA" id="ARBA00023004"/>
    </source>
</evidence>
<keyword evidence="13" id="KW-0249">Electron transport</keyword>
<protein>
    <recommendedName>
        <fullName evidence="13">Acyl-CoA desaturase</fullName>
        <ecNumber evidence="13">1.14.19.1</ecNumber>
    </recommendedName>
</protein>
<dbReference type="GO" id="GO:0004768">
    <property type="term" value="F:stearoyl-CoA 9-desaturase activity"/>
    <property type="evidence" value="ECO:0007669"/>
    <property type="project" value="UniProtKB-UniRule"/>
</dbReference>
<evidence type="ECO:0000256" key="10">
    <source>
        <dbReference type="ARBA" id="ARBA00023098"/>
    </source>
</evidence>
<evidence type="ECO:0000256" key="8">
    <source>
        <dbReference type="ARBA" id="ARBA00023002"/>
    </source>
</evidence>
<evidence type="ECO:0000256" key="14">
    <source>
        <dbReference type="SAM" id="Phobius"/>
    </source>
</evidence>
<dbReference type="Proteomes" id="UP000325558">
    <property type="component" value="Unassembled WGS sequence"/>
</dbReference>
<dbReference type="Pfam" id="PF00487">
    <property type="entry name" value="FA_desaturase"/>
    <property type="match status" value="1"/>
</dbReference>
<keyword evidence="5 13" id="KW-0479">Metal-binding</keyword>
<name>A0A5N6Y078_9EURO</name>
<comment type="cofactor">
    <cofactor evidence="13">
        <name>Fe(2+)</name>
        <dbReference type="ChEBI" id="CHEBI:29033"/>
    </cofactor>
    <text evidence="13">Expected to bind 2 Fe(2+) ions per subunit.</text>
</comment>
<sequence length="426" mass="49142">MQGYFFLFSMRPHPLIATPTKGVSFSLSQEFRFYVQHFHYVHFILLVAPGFLLLREIPRVALTPCTALFSVIYYYICRTAITAGYHRLWCHRSYCVSRPLRYVLAALGTGQLQWFVLWWMQHHRARHRYLDTGKGPYDARRELFYSHVGWLIGYAPETWGSVNLSDVERDPVVIWQRRYYVVLAVLTGFILPATVTHVVWHDWDGGLWYAGLLWGYLHAHITFLVNSVTHHTGSQPYSTSQTARYNALVALITSGEGYHNFHHRFPSDYRNGRHWYDFDPSKWLIWACGKLGLAWELTVTSEEEIERVIVSVRHRTLRKGNSDDSVIDNHDMRELHATGHRLPSMTWDDFQQQTSTGRCLISIAGQICDVTDFIHSHPRGSDVLQNAIGKDATDLFSSSKHSTNAHRLLLSMRVAVIGTSSAFKVE</sequence>
<keyword evidence="12 13" id="KW-0275">Fatty acid biosynthesis</keyword>
<feature type="transmembrane region" description="Helical" evidence="14">
    <location>
        <begin position="101"/>
        <end position="120"/>
    </location>
</feature>
<comment type="function">
    <text evidence="13">Stearoyl-CoA desaturase that utilizes O(2) and electrons from reduced cytochrome b5 to introduce the first double bond into saturated fatty acyl-CoA substrates.</text>
</comment>
<keyword evidence="10 13" id="KW-0443">Lipid metabolism</keyword>
<dbReference type="CDD" id="cd03505">
    <property type="entry name" value="Delta9-FADS-like"/>
    <property type="match status" value="1"/>
</dbReference>
<dbReference type="InterPro" id="IPR009160">
    <property type="entry name" value="Acyl-CoA_deSatase_haem/ster-bd"/>
</dbReference>
<feature type="transmembrane region" description="Helical" evidence="14">
    <location>
        <begin position="179"/>
        <end position="200"/>
    </location>
</feature>
<dbReference type="GO" id="GO:0005506">
    <property type="term" value="F:iron ion binding"/>
    <property type="evidence" value="ECO:0007669"/>
    <property type="project" value="TreeGrafter"/>
</dbReference>
<keyword evidence="9 13" id="KW-0408">Iron</keyword>
<dbReference type="Pfam" id="PF00173">
    <property type="entry name" value="Cyt-b5"/>
    <property type="match status" value="1"/>
</dbReference>
<keyword evidence="13" id="KW-0813">Transport</keyword>
<evidence type="ECO:0000256" key="1">
    <source>
        <dbReference type="ARBA" id="ARBA00004141"/>
    </source>
</evidence>
<evidence type="ECO:0000256" key="12">
    <source>
        <dbReference type="ARBA" id="ARBA00023160"/>
    </source>
</evidence>
<dbReference type="SUPFAM" id="SSF55856">
    <property type="entry name" value="Cytochrome b5-like heme/steroid binding domain"/>
    <property type="match status" value="1"/>
</dbReference>
<dbReference type="InterPro" id="IPR015876">
    <property type="entry name" value="Acyl-CoA_DS"/>
</dbReference>
<dbReference type="PIRSF" id="PIRSF000345">
    <property type="entry name" value="OLE1"/>
    <property type="match status" value="1"/>
</dbReference>
<accession>A0A5N6Y078</accession>
<dbReference type="AlphaFoldDB" id="A0A5N6Y078"/>
<dbReference type="EC" id="1.14.19.1" evidence="13"/>
<dbReference type="Gene3D" id="3.10.120.10">
    <property type="entry name" value="Cytochrome b5-like heme/steroid binding domain"/>
    <property type="match status" value="1"/>
</dbReference>
<evidence type="ECO:0000256" key="6">
    <source>
        <dbReference type="ARBA" id="ARBA00022832"/>
    </source>
</evidence>
<dbReference type="GO" id="GO:0005789">
    <property type="term" value="C:endoplasmic reticulum membrane"/>
    <property type="evidence" value="ECO:0007669"/>
    <property type="project" value="TreeGrafter"/>
</dbReference>
<feature type="transmembrane region" description="Helical" evidence="14">
    <location>
        <begin position="37"/>
        <end position="54"/>
    </location>
</feature>
<evidence type="ECO:0000256" key="7">
    <source>
        <dbReference type="ARBA" id="ARBA00022989"/>
    </source>
</evidence>
<keyword evidence="11 14" id="KW-0472">Membrane</keyword>
<dbReference type="InterPro" id="IPR001522">
    <property type="entry name" value="FADS-1_CS"/>
</dbReference>
<evidence type="ECO:0000259" key="15">
    <source>
        <dbReference type="PROSITE" id="PS50255"/>
    </source>
</evidence>
<dbReference type="InterPro" id="IPR005804">
    <property type="entry name" value="FA_desaturase_dom"/>
</dbReference>
<keyword evidence="4 14" id="KW-0812">Transmembrane</keyword>
<dbReference type="PANTHER" id="PTHR11351">
    <property type="entry name" value="ACYL-COA DESATURASE"/>
    <property type="match status" value="1"/>
</dbReference>
<keyword evidence="7 14" id="KW-1133">Transmembrane helix</keyword>
<organism evidence="16">
    <name type="scientific">Aspergillus arachidicola</name>
    <dbReference type="NCBI Taxonomy" id="656916"/>
    <lineage>
        <taxon>Eukaryota</taxon>
        <taxon>Fungi</taxon>
        <taxon>Dikarya</taxon>
        <taxon>Ascomycota</taxon>
        <taxon>Pezizomycotina</taxon>
        <taxon>Eurotiomycetes</taxon>
        <taxon>Eurotiomycetidae</taxon>
        <taxon>Eurotiales</taxon>
        <taxon>Aspergillaceae</taxon>
        <taxon>Aspergillus</taxon>
        <taxon>Aspergillus subgen. Circumdati</taxon>
    </lineage>
</organism>
<dbReference type="PROSITE" id="PS00476">
    <property type="entry name" value="FATTY_ACID_DESATUR_1"/>
    <property type="match status" value="1"/>
</dbReference>
<feature type="transmembrane region" description="Helical" evidence="14">
    <location>
        <begin position="61"/>
        <end position="81"/>
    </location>
</feature>
<dbReference type="EMBL" id="ML737173">
    <property type="protein sequence ID" value="KAE8337956.1"/>
    <property type="molecule type" value="Genomic_DNA"/>
</dbReference>
<dbReference type="SMART" id="SM01117">
    <property type="entry name" value="Cyt-b5"/>
    <property type="match status" value="1"/>
</dbReference>
<keyword evidence="13" id="KW-0349">Heme</keyword>
<feature type="domain" description="Cytochrome b5 heme-binding" evidence="15">
    <location>
        <begin position="342"/>
        <end position="418"/>
    </location>
</feature>
<evidence type="ECO:0000256" key="13">
    <source>
        <dbReference type="PIRNR" id="PIRNR000345"/>
    </source>
</evidence>
<proteinExistence type="inferred from homology"/>